<name>D5A9N3_PICSI</name>
<accession>D5A9N3</accession>
<proteinExistence type="evidence at transcript level"/>
<evidence type="ECO:0000313" key="1">
    <source>
        <dbReference type="EMBL" id="ADE76252.1"/>
    </source>
</evidence>
<reference evidence="1" key="1">
    <citation type="submission" date="2010-04" db="EMBL/GenBank/DDBJ databases">
        <authorList>
            <person name="Reid K.E."/>
            <person name="Liao N."/>
            <person name="Chan S."/>
            <person name="Docking R."/>
            <person name="Taylor G."/>
            <person name="Moore R."/>
            <person name="Mayo M."/>
            <person name="Munro S."/>
            <person name="King J."/>
            <person name="Yanchuk A."/>
            <person name="Holt R."/>
            <person name="Jones S."/>
            <person name="Marra M."/>
            <person name="Ritland C.E."/>
            <person name="Ritland K."/>
            <person name="Bohlmann J."/>
        </authorList>
    </citation>
    <scope>NUCLEOTIDE SEQUENCE</scope>
    <source>
        <tissue evidence="1">Bud</tissue>
    </source>
</reference>
<protein>
    <submittedName>
        <fullName evidence="1">Uncharacterized protein</fullName>
    </submittedName>
</protein>
<sequence length="53" mass="6209">MERKQGVLHVRARWFIYQVPINHSGTDEKSTFCFRLNGLQVFVDKPESQEGKT</sequence>
<organism evidence="1">
    <name type="scientific">Picea sitchensis</name>
    <name type="common">Sitka spruce</name>
    <name type="synonym">Pinus sitchensis</name>
    <dbReference type="NCBI Taxonomy" id="3332"/>
    <lineage>
        <taxon>Eukaryota</taxon>
        <taxon>Viridiplantae</taxon>
        <taxon>Streptophyta</taxon>
        <taxon>Embryophyta</taxon>
        <taxon>Tracheophyta</taxon>
        <taxon>Spermatophyta</taxon>
        <taxon>Pinopsida</taxon>
        <taxon>Pinidae</taxon>
        <taxon>Conifers I</taxon>
        <taxon>Pinales</taxon>
        <taxon>Pinaceae</taxon>
        <taxon>Picea</taxon>
    </lineage>
</organism>
<dbReference type="AlphaFoldDB" id="D5A9N3"/>
<dbReference type="EMBL" id="BT122906">
    <property type="protein sequence ID" value="ADE76252.1"/>
    <property type="molecule type" value="mRNA"/>
</dbReference>